<dbReference type="EMBL" id="MDYQ01000618">
    <property type="protein sequence ID" value="PRP73362.1"/>
    <property type="molecule type" value="Genomic_DNA"/>
</dbReference>
<evidence type="ECO:0000313" key="1">
    <source>
        <dbReference type="EMBL" id="PRP73362.1"/>
    </source>
</evidence>
<sequence length="99" mass="10848">GVSTPARIKHFRVSSSVRSTQRHTVFCPKAILAVHLRSFVGLTDDSSNVTSHRQLRDNSLCSSSKGEQKLLCEHCRLRRSLEVAVDTFLSSCACEGGST</sequence>
<name>A0A2P6MNU9_9EUKA</name>
<evidence type="ECO:0000313" key="2">
    <source>
        <dbReference type="Proteomes" id="UP000241769"/>
    </source>
</evidence>
<reference evidence="1 2" key="1">
    <citation type="journal article" date="2018" name="Genome Biol. Evol.">
        <title>Multiple Roots of Fruiting Body Formation in Amoebozoa.</title>
        <authorList>
            <person name="Hillmann F."/>
            <person name="Forbes G."/>
            <person name="Novohradska S."/>
            <person name="Ferling I."/>
            <person name="Riege K."/>
            <person name="Groth M."/>
            <person name="Westermann M."/>
            <person name="Marz M."/>
            <person name="Spaller T."/>
            <person name="Winckler T."/>
            <person name="Schaap P."/>
            <person name="Glockner G."/>
        </authorList>
    </citation>
    <scope>NUCLEOTIDE SEQUENCE [LARGE SCALE GENOMIC DNA]</scope>
    <source>
        <strain evidence="1 2">Jena</strain>
    </source>
</reference>
<dbReference type="InParanoid" id="A0A2P6MNU9"/>
<comment type="caution">
    <text evidence="1">The sequence shown here is derived from an EMBL/GenBank/DDBJ whole genome shotgun (WGS) entry which is preliminary data.</text>
</comment>
<proteinExistence type="predicted"/>
<organism evidence="1 2">
    <name type="scientific">Planoprotostelium fungivorum</name>
    <dbReference type="NCBI Taxonomy" id="1890364"/>
    <lineage>
        <taxon>Eukaryota</taxon>
        <taxon>Amoebozoa</taxon>
        <taxon>Evosea</taxon>
        <taxon>Variosea</taxon>
        <taxon>Cavosteliida</taxon>
        <taxon>Cavosteliaceae</taxon>
        <taxon>Planoprotostelium</taxon>
    </lineage>
</organism>
<keyword evidence="2" id="KW-1185">Reference proteome</keyword>
<dbReference type="AlphaFoldDB" id="A0A2P6MNU9"/>
<gene>
    <name evidence="1" type="ORF">PROFUN_16770</name>
</gene>
<protein>
    <submittedName>
        <fullName evidence="1">Uncharacterized protein</fullName>
    </submittedName>
</protein>
<dbReference type="Proteomes" id="UP000241769">
    <property type="component" value="Unassembled WGS sequence"/>
</dbReference>
<accession>A0A2P6MNU9</accession>
<feature type="non-terminal residue" evidence="1">
    <location>
        <position position="1"/>
    </location>
</feature>